<name>A0A3B0RBK8_9ZZZZ</name>
<keyword evidence="3" id="KW-0687">Ribonucleoprotein</keyword>
<dbReference type="GO" id="GO:0003735">
    <property type="term" value="F:structural constituent of ribosome"/>
    <property type="evidence" value="ECO:0007669"/>
    <property type="project" value="InterPro"/>
</dbReference>
<comment type="similarity">
    <text evidence="1">Belongs to the universal ribosomal protein uL10 family.</text>
</comment>
<dbReference type="AlphaFoldDB" id="A0A3B0RBK8"/>
<dbReference type="CDD" id="cd05797">
    <property type="entry name" value="Ribosomal_L10"/>
    <property type="match status" value="1"/>
</dbReference>
<keyword evidence="2 4" id="KW-0689">Ribosomal protein</keyword>
<dbReference type="PANTHER" id="PTHR11560">
    <property type="entry name" value="39S RIBOSOMAL PROTEIN L10, MITOCHONDRIAL"/>
    <property type="match status" value="1"/>
</dbReference>
<dbReference type="InterPro" id="IPR001790">
    <property type="entry name" value="Ribosomal_uL10"/>
</dbReference>
<dbReference type="GO" id="GO:0006412">
    <property type="term" value="P:translation"/>
    <property type="evidence" value="ECO:0007669"/>
    <property type="project" value="InterPro"/>
</dbReference>
<dbReference type="GO" id="GO:0015934">
    <property type="term" value="C:large ribosomal subunit"/>
    <property type="evidence" value="ECO:0007669"/>
    <property type="project" value="InterPro"/>
</dbReference>
<dbReference type="InterPro" id="IPR047865">
    <property type="entry name" value="Ribosomal_uL10_bac_type"/>
</dbReference>
<dbReference type="NCBIfam" id="NF000955">
    <property type="entry name" value="PRK00099.1-1"/>
    <property type="match status" value="1"/>
</dbReference>
<proteinExistence type="inferred from homology"/>
<sequence length="172" mass="18232">MDRAQKREMVTFLKDVFTSAASIVVVRNDGLDVSEMTSLRMQMREAGASLKVAKNRLARLALEGTELESIGDYLKGPAVLGYSDDPVAAARVLVKFAKKNDKIEVLGGVMGTTMLDLNAVKALAELPSLDELRGKLVGLLQAPAGKLARITQAPAGQLARVFGAYGSQGDAA</sequence>
<reference evidence="4" key="1">
    <citation type="submission" date="2018-06" db="EMBL/GenBank/DDBJ databases">
        <authorList>
            <person name="Zhirakovskaya E."/>
        </authorList>
    </citation>
    <scope>NUCLEOTIDE SEQUENCE</scope>
</reference>
<gene>
    <name evidence="4" type="ORF">MNBD_ALPHA02-1741</name>
</gene>
<dbReference type="InterPro" id="IPR022973">
    <property type="entry name" value="Ribosomal_uL10_bac"/>
</dbReference>
<dbReference type="InterPro" id="IPR043141">
    <property type="entry name" value="Ribosomal_uL10-like_sf"/>
</dbReference>
<evidence type="ECO:0000256" key="2">
    <source>
        <dbReference type="ARBA" id="ARBA00022980"/>
    </source>
</evidence>
<dbReference type="Pfam" id="PF00466">
    <property type="entry name" value="Ribosomal_L10"/>
    <property type="match status" value="1"/>
</dbReference>
<evidence type="ECO:0000256" key="3">
    <source>
        <dbReference type="ARBA" id="ARBA00023274"/>
    </source>
</evidence>
<organism evidence="4">
    <name type="scientific">hydrothermal vent metagenome</name>
    <dbReference type="NCBI Taxonomy" id="652676"/>
    <lineage>
        <taxon>unclassified sequences</taxon>
        <taxon>metagenomes</taxon>
        <taxon>ecological metagenomes</taxon>
    </lineage>
</organism>
<accession>A0A3B0RBK8</accession>
<evidence type="ECO:0000256" key="1">
    <source>
        <dbReference type="ARBA" id="ARBA00008889"/>
    </source>
</evidence>
<dbReference type="EMBL" id="UOED01000040">
    <property type="protein sequence ID" value="VAV88937.1"/>
    <property type="molecule type" value="Genomic_DNA"/>
</dbReference>
<dbReference type="Gene3D" id="6.10.250.290">
    <property type="match status" value="1"/>
</dbReference>
<dbReference type="HAMAP" id="MF_00362">
    <property type="entry name" value="Ribosomal_uL10"/>
    <property type="match status" value="1"/>
</dbReference>
<dbReference type="InterPro" id="IPR002363">
    <property type="entry name" value="Ribosomal_uL10_CS_bac"/>
</dbReference>
<evidence type="ECO:0000313" key="4">
    <source>
        <dbReference type="EMBL" id="VAV88937.1"/>
    </source>
</evidence>
<dbReference type="Gene3D" id="3.30.70.1730">
    <property type="match status" value="1"/>
</dbReference>
<protein>
    <submittedName>
        <fullName evidence="4">LSU ribosomal protein L10p (P0)</fullName>
    </submittedName>
</protein>
<dbReference type="PROSITE" id="PS01109">
    <property type="entry name" value="RIBOSOMAL_L10"/>
    <property type="match status" value="1"/>
</dbReference>
<dbReference type="SUPFAM" id="SSF160369">
    <property type="entry name" value="Ribosomal protein L10-like"/>
    <property type="match status" value="1"/>
</dbReference>